<proteinExistence type="predicted"/>
<gene>
    <name evidence="1" type="ORF">ACFFLM_05700</name>
</gene>
<evidence type="ECO:0000313" key="2">
    <source>
        <dbReference type="Proteomes" id="UP001589733"/>
    </source>
</evidence>
<dbReference type="Proteomes" id="UP001589733">
    <property type="component" value="Unassembled WGS sequence"/>
</dbReference>
<reference evidence="1 2" key="1">
    <citation type="submission" date="2024-09" db="EMBL/GenBank/DDBJ databases">
        <authorList>
            <person name="Sun Q."/>
            <person name="Mori K."/>
        </authorList>
    </citation>
    <scope>NUCLEOTIDE SEQUENCE [LARGE SCALE GENOMIC DNA]</scope>
    <source>
        <strain evidence="1 2">JCM 13503</strain>
    </source>
</reference>
<evidence type="ECO:0000313" key="1">
    <source>
        <dbReference type="EMBL" id="MFB9991463.1"/>
    </source>
</evidence>
<organism evidence="1 2">
    <name type="scientific">Deinococcus oregonensis</name>
    <dbReference type="NCBI Taxonomy" id="1805970"/>
    <lineage>
        <taxon>Bacteria</taxon>
        <taxon>Thermotogati</taxon>
        <taxon>Deinococcota</taxon>
        <taxon>Deinococci</taxon>
        <taxon>Deinococcales</taxon>
        <taxon>Deinococcaceae</taxon>
        <taxon>Deinococcus</taxon>
    </lineage>
</organism>
<protein>
    <submittedName>
        <fullName evidence="1">Uncharacterized protein</fullName>
    </submittedName>
</protein>
<keyword evidence="2" id="KW-1185">Reference proteome</keyword>
<sequence>MLHLTSSRDTMMNLAEQRINPEQTAEVSINPRFTFRPAFQCHLLALPFQRSGAALP</sequence>
<dbReference type="RefSeq" id="WP_380006519.1">
    <property type="nucleotide sequence ID" value="NZ_JBHLYR010000016.1"/>
</dbReference>
<comment type="caution">
    <text evidence="1">The sequence shown here is derived from an EMBL/GenBank/DDBJ whole genome shotgun (WGS) entry which is preliminary data.</text>
</comment>
<dbReference type="EMBL" id="JBHLYR010000016">
    <property type="protein sequence ID" value="MFB9991463.1"/>
    <property type="molecule type" value="Genomic_DNA"/>
</dbReference>
<name>A0ABV6AZ65_9DEIO</name>
<accession>A0ABV6AZ65</accession>